<reference evidence="2 3" key="1">
    <citation type="submission" date="2020-03" db="EMBL/GenBank/DDBJ databases">
        <title>Whole genome shotgun sequence of Phytohabitans houttuyneae NBRC 108639.</title>
        <authorList>
            <person name="Komaki H."/>
            <person name="Tamura T."/>
        </authorList>
    </citation>
    <scope>NUCLEOTIDE SEQUENCE [LARGE SCALE GENOMIC DNA]</scope>
    <source>
        <strain evidence="2 3">NBRC 108639</strain>
    </source>
</reference>
<dbReference type="PROSITE" id="PS50043">
    <property type="entry name" value="HTH_LUXR_2"/>
    <property type="match status" value="1"/>
</dbReference>
<dbReference type="SMART" id="SM00421">
    <property type="entry name" value="HTH_LUXR"/>
    <property type="match status" value="1"/>
</dbReference>
<organism evidence="2 3">
    <name type="scientific">Phytohabitans houttuyneae</name>
    <dbReference type="NCBI Taxonomy" id="1076126"/>
    <lineage>
        <taxon>Bacteria</taxon>
        <taxon>Bacillati</taxon>
        <taxon>Actinomycetota</taxon>
        <taxon>Actinomycetes</taxon>
        <taxon>Micromonosporales</taxon>
        <taxon>Micromonosporaceae</taxon>
    </lineage>
</organism>
<dbReference type="SUPFAM" id="SSF48452">
    <property type="entry name" value="TPR-like"/>
    <property type="match status" value="2"/>
</dbReference>
<dbReference type="GO" id="GO:0003677">
    <property type="term" value="F:DNA binding"/>
    <property type="evidence" value="ECO:0007669"/>
    <property type="project" value="InterPro"/>
</dbReference>
<dbReference type="PANTHER" id="PTHR47691:SF3">
    <property type="entry name" value="HTH-TYPE TRANSCRIPTIONAL REGULATOR RV0890C-RELATED"/>
    <property type="match status" value="1"/>
</dbReference>
<protein>
    <submittedName>
        <fullName evidence="2">Helix-turn-helix transcriptional regulator</fullName>
    </submittedName>
</protein>
<dbReference type="Proteomes" id="UP000482800">
    <property type="component" value="Unassembled WGS sequence"/>
</dbReference>
<dbReference type="GO" id="GO:0006355">
    <property type="term" value="P:regulation of DNA-templated transcription"/>
    <property type="evidence" value="ECO:0007669"/>
    <property type="project" value="InterPro"/>
</dbReference>
<dbReference type="PRINTS" id="PR00038">
    <property type="entry name" value="HTHLUXR"/>
</dbReference>
<dbReference type="CDD" id="cd06170">
    <property type="entry name" value="LuxR_C_like"/>
    <property type="match status" value="1"/>
</dbReference>
<dbReference type="InterPro" id="IPR036388">
    <property type="entry name" value="WH-like_DNA-bd_sf"/>
</dbReference>
<dbReference type="Gene3D" id="1.10.10.10">
    <property type="entry name" value="Winged helix-like DNA-binding domain superfamily/Winged helix DNA-binding domain"/>
    <property type="match status" value="1"/>
</dbReference>
<dbReference type="InterPro" id="IPR000792">
    <property type="entry name" value="Tscrpt_reg_LuxR_C"/>
</dbReference>
<dbReference type="RefSeq" id="WP_246273117.1">
    <property type="nucleotide sequence ID" value="NZ_BAABGO010000056.1"/>
</dbReference>
<feature type="domain" description="HTH luxR-type" evidence="1">
    <location>
        <begin position="471"/>
        <end position="536"/>
    </location>
</feature>
<dbReference type="AlphaFoldDB" id="A0A6V8JXS9"/>
<dbReference type="SUPFAM" id="SSF46894">
    <property type="entry name" value="C-terminal effector domain of the bipartite response regulators"/>
    <property type="match status" value="1"/>
</dbReference>
<dbReference type="EMBL" id="BLPF01000001">
    <property type="protein sequence ID" value="GFJ76054.1"/>
    <property type="molecule type" value="Genomic_DNA"/>
</dbReference>
<dbReference type="Pfam" id="PF00196">
    <property type="entry name" value="GerE"/>
    <property type="match status" value="1"/>
</dbReference>
<name>A0A6V8JXS9_9ACTN</name>
<evidence type="ECO:0000259" key="1">
    <source>
        <dbReference type="PROSITE" id="PS50043"/>
    </source>
</evidence>
<keyword evidence="3" id="KW-1185">Reference proteome</keyword>
<proteinExistence type="predicted"/>
<dbReference type="Gene3D" id="1.25.40.10">
    <property type="entry name" value="Tetratricopeptide repeat domain"/>
    <property type="match status" value="1"/>
</dbReference>
<sequence>MEVSATLTRARECHSRRAWADTCVHYAAADAAAPLGIDDLARFGEASQLLGRGEEAVRLLEREYRARVESGDIAGALRCAYWLHETLAMRGEFSYAGGWLARAARLADGEPDCAQRGYLLLPEAEGRLRGGDPDGAYATATRARELAERCGDPDLVTAATHLQGMARVRQERVDEGLALLDEAMVALAAGEASPRIAGHVYCGFIAVCHDLHEVPRAREWTLALNEWVDGQPRFDGGYSGICLIHRSELLQLTGDWPDAARQARTACERLTQGFGEMLAGGAFYQLGEIHRLRGEAGPAEEAFRQASRYGADTQPGFALLRLAQGRVDAAAAAIRRALAETPDRLMRARLLAAAVEITLAAGDVAAARECAAELAEIAEAFGRRALHARTGCALAAVALAEGDPEAALAAARPAWRIWRDLDAPYEAARARVLVAHACRALGDEDAAAMELDAACEVFTRLGAAPDRARITARARGGLSPREVEVLGLVAAGLSNHAIARELVLSEKTVARHLSNIFTKLGVGSRTAAAAYAFAHGLAYTEIPMPGATGMRVSPEAGSPPPS</sequence>
<dbReference type="PROSITE" id="PS00622">
    <property type="entry name" value="HTH_LUXR_1"/>
    <property type="match status" value="1"/>
</dbReference>
<accession>A0A6V8JXS9</accession>
<reference evidence="2 3" key="2">
    <citation type="submission" date="2020-03" db="EMBL/GenBank/DDBJ databases">
        <authorList>
            <person name="Ichikawa N."/>
            <person name="Kimura A."/>
            <person name="Kitahashi Y."/>
            <person name="Uohara A."/>
        </authorList>
    </citation>
    <scope>NUCLEOTIDE SEQUENCE [LARGE SCALE GENOMIC DNA]</scope>
    <source>
        <strain evidence="2 3">NBRC 108639</strain>
    </source>
</reference>
<dbReference type="InterPro" id="IPR011990">
    <property type="entry name" value="TPR-like_helical_dom_sf"/>
</dbReference>
<comment type="caution">
    <text evidence="2">The sequence shown here is derived from an EMBL/GenBank/DDBJ whole genome shotgun (WGS) entry which is preliminary data.</text>
</comment>
<gene>
    <name evidence="2" type="ORF">Phou_002340</name>
</gene>
<evidence type="ECO:0000313" key="2">
    <source>
        <dbReference type="EMBL" id="GFJ76054.1"/>
    </source>
</evidence>
<evidence type="ECO:0000313" key="3">
    <source>
        <dbReference type="Proteomes" id="UP000482800"/>
    </source>
</evidence>
<dbReference type="InterPro" id="IPR016032">
    <property type="entry name" value="Sig_transdc_resp-reg_C-effctor"/>
</dbReference>
<dbReference type="PANTHER" id="PTHR47691">
    <property type="entry name" value="REGULATOR-RELATED"/>
    <property type="match status" value="1"/>
</dbReference>